<dbReference type="RefSeq" id="WP_068755171.1">
    <property type="nucleotide sequence ID" value="NZ_KQ950181.1"/>
</dbReference>
<protein>
    <submittedName>
        <fullName evidence="1">CRISPR-associated protein Cse4</fullName>
    </submittedName>
</protein>
<dbReference type="AlphaFoldDB" id="A0A147KKC5"/>
<keyword evidence="2" id="KW-1185">Reference proteome</keyword>
<dbReference type="PATRIC" id="fig|665004.4.peg.1742"/>
<sequence>MTYLDIHAIQTLPYSNINRDDLGSPKTVVYGGRERTRVSSQSWKRAVRHEVETRLGDKAVRTRRIISKIAERLQERGWEDDLAEAGARQVVLSVGKGGIKLEKEKDGEPPATSVLFYLPLPAIDELAAIADEHREAVAKEAAKKTPKGVLPADRITEVLKGRNVSVNLFGRMLAELPSTEVDGAVQFAHAFTVHGTSVEVDFFTAVDDVPKDNDRGSGHMNAGQFSAGTFYRYANVNLGRLVENTGDADAARTAVAEFLRAFVSTVPSGKQNATAAMTLPDLVHVAVRSDRPVSFAPAFETALYGSDGYTVRACQTLNDYAERLREVWPDDAVRGYATVETKSDFTALGERHGSYPALIEAMVAAAFDEDQA</sequence>
<proteinExistence type="predicted"/>
<comment type="caution">
    <text evidence="1">The sequence shown here is derived from an EMBL/GenBank/DDBJ whole genome shotgun (WGS) entry which is preliminary data.</text>
</comment>
<evidence type="ECO:0000313" key="1">
    <source>
        <dbReference type="EMBL" id="KUP97775.1"/>
    </source>
</evidence>
<dbReference type="Pfam" id="PF09344">
    <property type="entry name" value="Cas_CT1975"/>
    <property type="match status" value="1"/>
</dbReference>
<organism evidence="1 2">
    <name type="scientific">Thermobifida cellulosilytica TB100</name>
    <dbReference type="NCBI Taxonomy" id="665004"/>
    <lineage>
        <taxon>Bacteria</taxon>
        <taxon>Bacillati</taxon>
        <taxon>Actinomycetota</taxon>
        <taxon>Actinomycetes</taxon>
        <taxon>Streptosporangiales</taxon>
        <taxon>Nocardiopsidaceae</taxon>
        <taxon>Thermobifida</taxon>
    </lineage>
</organism>
<dbReference type="STRING" id="665004.AC529_04820"/>
<dbReference type="InterPro" id="IPR010148">
    <property type="entry name" value="CRISPR-assoc_prot_CT1975"/>
</dbReference>
<gene>
    <name evidence="1" type="ORF">AC529_04820</name>
</gene>
<name>A0A147KKC5_THECS</name>
<dbReference type="EMBL" id="LGEM01000020">
    <property type="protein sequence ID" value="KUP97775.1"/>
    <property type="molecule type" value="Genomic_DNA"/>
</dbReference>
<dbReference type="NCBIfam" id="TIGR01869">
    <property type="entry name" value="casC_Cse4"/>
    <property type="match status" value="1"/>
</dbReference>
<dbReference type="CDD" id="cd09646">
    <property type="entry name" value="Cas7_I-E"/>
    <property type="match status" value="1"/>
</dbReference>
<reference evidence="2" key="1">
    <citation type="journal article" date="2017" name="Acta Aliment.">
        <title>Plant polysaccharide degrading enzyme system of Thermpbifida cellulosilytica TB100 revealed by de novo genome project data.</title>
        <authorList>
            <person name="Toth A."/>
            <person name="Baka E."/>
            <person name="Luzics S."/>
            <person name="Bata-Vidacs I."/>
            <person name="Nagy I."/>
            <person name="Balint B."/>
            <person name="Herceg R."/>
            <person name="Olasz F."/>
            <person name="Wilk T."/>
            <person name="Nagy T."/>
            <person name="Kriszt B."/>
            <person name="Nagy I."/>
            <person name="Kukolya J."/>
        </authorList>
    </citation>
    <scope>NUCLEOTIDE SEQUENCE [LARGE SCALE GENOMIC DNA]</scope>
    <source>
        <strain evidence="2">TB100</strain>
    </source>
</reference>
<dbReference type="Proteomes" id="UP000074382">
    <property type="component" value="Unassembled WGS sequence"/>
</dbReference>
<accession>A0A147KKC5</accession>
<dbReference type="OrthoDB" id="5291250at2"/>
<evidence type="ECO:0000313" key="2">
    <source>
        <dbReference type="Proteomes" id="UP000074382"/>
    </source>
</evidence>